<dbReference type="PROSITE" id="PS51918">
    <property type="entry name" value="RADICAL_SAM"/>
    <property type="match status" value="1"/>
</dbReference>
<evidence type="ECO:0000313" key="6">
    <source>
        <dbReference type="Proteomes" id="UP000248857"/>
    </source>
</evidence>
<dbReference type="GO" id="GO:0005737">
    <property type="term" value="C:cytoplasm"/>
    <property type="evidence" value="ECO:0007669"/>
    <property type="project" value="UniProtKB-SubCell"/>
</dbReference>
<comment type="caution">
    <text evidence="5">The sequence shown here is derived from an EMBL/GenBank/DDBJ whole genome shotgun (WGS) entry which is preliminary data.</text>
</comment>
<gene>
    <name evidence="5" type="ORF">C1752_00188</name>
</gene>
<keyword evidence="3" id="KW-0349">Heme</keyword>
<dbReference type="InterPro" id="IPR010723">
    <property type="entry name" value="HemN_C"/>
</dbReference>
<keyword evidence="3" id="KW-0408">Iron</keyword>
<evidence type="ECO:0000313" key="5">
    <source>
        <dbReference type="EMBL" id="PZD75127.1"/>
    </source>
</evidence>
<dbReference type="InterPro" id="IPR004559">
    <property type="entry name" value="HemW-like"/>
</dbReference>
<dbReference type="Gene3D" id="3.30.750.200">
    <property type="match status" value="1"/>
</dbReference>
<dbReference type="Pfam" id="PF04055">
    <property type="entry name" value="Radical_SAM"/>
    <property type="match status" value="1"/>
</dbReference>
<dbReference type="PANTHER" id="PTHR13932">
    <property type="entry name" value="COPROPORPHYRINIGEN III OXIDASE"/>
    <property type="match status" value="1"/>
</dbReference>
<dbReference type="PANTHER" id="PTHR13932:SF5">
    <property type="entry name" value="RADICAL S-ADENOSYL METHIONINE DOMAIN-CONTAINING PROTEIN 1, MITOCHONDRIAL"/>
    <property type="match status" value="1"/>
</dbReference>
<dbReference type="NCBIfam" id="TIGR00539">
    <property type="entry name" value="hemN_rel"/>
    <property type="match status" value="1"/>
</dbReference>
<dbReference type="GO" id="GO:0006779">
    <property type="term" value="P:porphyrin-containing compound biosynthetic process"/>
    <property type="evidence" value="ECO:0007669"/>
    <property type="project" value="InterPro"/>
</dbReference>
<dbReference type="InterPro" id="IPR006638">
    <property type="entry name" value="Elp3/MiaA/NifB-like_rSAM"/>
</dbReference>
<evidence type="ECO:0000259" key="4">
    <source>
        <dbReference type="PROSITE" id="PS51918"/>
    </source>
</evidence>
<protein>
    <recommendedName>
        <fullName evidence="2 3">Heme chaperone HemW</fullName>
    </recommendedName>
</protein>
<dbReference type="EMBL" id="PQWO01000001">
    <property type="protein sequence ID" value="PZD75127.1"/>
    <property type="molecule type" value="Genomic_DNA"/>
</dbReference>
<proteinExistence type="inferred from homology"/>
<reference evidence="5 6" key="1">
    <citation type="journal article" date="2018" name="Sci. Rep.">
        <title>A novel species of the marine cyanobacterium Acaryochloris with a unique pigment content and lifestyle.</title>
        <authorList>
            <person name="Partensky F."/>
            <person name="Six C."/>
            <person name="Ratin M."/>
            <person name="Garczarek L."/>
            <person name="Vaulot D."/>
            <person name="Probert I."/>
            <person name="Calteau A."/>
            <person name="Gourvil P."/>
            <person name="Marie D."/>
            <person name="Grebert T."/>
            <person name="Bouchier C."/>
            <person name="Le Panse S."/>
            <person name="Gachenot M."/>
            <person name="Rodriguez F."/>
            <person name="Garrido J.L."/>
        </authorList>
    </citation>
    <scope>NUCLEOTIDE SEQUENCE [LARGE SCALE GENOMIC DNA]</scope>
    <source>
        <strain evidence="5 6">RCC1774</strain>
    </source>
</reference>
<dbReference type="Pfam" id="PF06969">
    <property type="entry name" value="HemN_C"/>
    <property type="match status" value="1"/>
</dbReference>
<dbReference type="SUPFAM" id="SSF102114">
    <property type="entry name" value="Radical SAM enzymes"/>
    <property type="match status" value="1"/>
</dbReference>
<accession>A0A2W1K645</accession>
<dbReference type="InterPro" id="IPR007197">
    <property type="entry name" value="rSAM"/>
</dbReference>
<feature type="domain" description="Radical SAM core" evidence="4">
    <location>
        <begin position="1"/>
        <end position="200"/>
    </location>
</feature>
<keyword evidence="3" id="KW-0479">Metal-binding</keyword>
<keyword evidence="3" id="KW-0963">Cytoplasm</keyword>
<keyword evidence="6" id="KW-1185">Reference proteome</keyword>
<comment type="function">
    <text evidence="3">Probably acts as a heme chaperone, transferring heme to an unknown acceptor. Binds one molecule of heme per monomer, possibly covalently. Binds 1 [4Fe-4S] cluster. The cluster is coordinated with 3 cysteines and an exchangeable S-adenosyl-L-methionine.</text>
</comment>
<keyword evidence="3" id="KW-0004">4Fe-4S</keyword>
<dbReference type="GO" id="GO:0051539">
    <property type="term" value="F:4 iron, 4 sulfur cluster binding"/>
    <property type="evidence" value="ECO:0007669"/>
    <property type="project" value="UniProtKB-UniRule"/>
</dbReference>
<evidence type="ECO:0000256" key="2">
    <source>
        <dbReference type="ARBA" id="ARBA00017228"/>
    </source>
</evidence>
<dbReference type="InterPro" id="IPR034505">
    <property type="entry name" value="Coproporphyrinogen-III_oxidase"/>
</dbReference>
<dbReference type="GO" id="GO:0004109">
    <property type="term" value="F:coproporphyrinogen oxidase activity"/>
    <property type="evidence" value="ECO:0007669"/>
    <property type="project" value="InterPro"/>
</dbReference>
<dbReference type="SMART" id="SM00729">
    <property type="entry name" value="Elp3"/>
    <property type="match status" value="1"/>
</dbReference>
<dbReference type="InterPro" id="IPR058240">
    <property type="entry name" value="rSAM_sf"/>
</dbReference>
<keyword evidence="3" id="KW-0411">Iron-sulfur</keyword>
<dbReference type="Proteomes" id="UP000248857">
    <property type="component" value="Unassembled WGS sequence"/>
</dbReference>
<sequence length="366" mass="40961">MAQYVDWLCQEIRATPKEAQPLRTVFFGGGTPSLLSVEQVITLLATLQDSLNLTATAEISMEMDPGTFTLAQLQGFCDAGVNRISLGVQAFQDELLQVCGRTHTVAQIEDAIAMVRETCGNFSLDLISGLPGQTLAQWEESLRVAIASHPTHISTYDLVLEPTTVFGKRYQPGSQPLPTDDHAAQMYRLASQRLSATGYRHYEVSNYARPSFECRHNQVYWQNEAYYGFGMGATSYVNFQRFSRPRTREAYFTWVQSLVAAQGQIDCPVDTLQDRLLETLMLGLRLADGLQIEPLQQQFGSSSVARILDCLRSYPDWVAVDSIEGRVRLTDPEGFLFSNQVLVALWEALSDNEQDPSFQAALYTRE</sequence>
<keyword evidence="3" id="KW-0949">S-adenosyl-L-methionine</keyword>
<evidence type="ECO:0000256" key="1">
    <source>
        <dbReference type="ARBA" id="ARBA00006100"/>
    </source>
</evidence>
<comment type="subcellular location">
    <subcellularLocation>
        <location evidence="3">Cytoplasm</location>
    </subcellularLocation>
</comment>
<keyword evidence="3" id="KW-0143">Chaperone</keyword>
<comment type="similarity">
    <text evidence="1">Belongs to the anaerobic coproporphyrinogen-III oxidase family. HemW subfamily.</text>
</comment>
<evidence type="ECO:0000256" key="3">
    <source>
        <dbReference type="RuleBase" id="RU364116"/>
    </source>
</evidence>
<organism evidence="5 6">
    <name type="scientific">Acaryochloris thomasi RCC1774</name>
    <dbReference type="NCBI Taxonomy" id="1764569"/>
    <lineage>
        <taxon>Bacteria</taxon>
        <taxon>Bacillati</taxon>
        <taxon>Cyanobacteriota</taxon>
        <taxon>Cyanophyceae</taxon>
        <taxon>Acaryochloridales</taxon>
        <taxon>Acaryochloridaceae</taxon>
        <taxon>Acaryochloris</taxon>
        <taxon>Acaryochloris thomasi</taxon>
    </lineage>
</organism>
<dbReference type="AlphaFoldDB" id="A0A2W1K645"/>
<dbReference type="GO" id="GO:0046872">
    <property type="term" value="F:metal ion binding"/>
    <property type="evidence" value="ECO:0007669"/>
    <property type="project" value="UniProtKB-UniRule"/>
</dbReference>
<name>A0A2W1K645_9CYAN</name>